<dbReference type="InterPro" id="IPR028098">
    <property type="entry name" value="Glyco_trans_4-like_N"/>
</dbReference>
<dbReference type="EMBL" id="BAABIM010000001">
    <property type="protein sequence ID" value="GAA4672268.1"/>
    <property type="molecule type" value="Genomic_DNA"/>
</dbReference>
<dbReference type="SUPFAM" id="SSF53756">
    <property type="entry name" value="UDP-Glycosyltransferase/glycogen phosphorylase"/>
    <property type="match status" value="1"/>
</dbReference>
<dbReference type="PANTHER" id="PTHR12526">
    <property type="entry name" value="GLYCOSYLTRANSFERASE"/>
    <property type="match status" value="1"/>
</dbReference>
<evidence type="ECO:0000256" key="2">
    <source>
        <dbReference type="ARBA" id="ARBA00022679"/>
    </source>
</evidence>
<evidence type="ECO:0000313" key="5">
    <source>
        <dbReference type="EMBL" id="GAA4672268.1"/>
    </source>
</evidence>
<dbReference type="Pfam" id="PF13439">
    <property type="entry name" value="Glyco_transf_4"/>
    <property type="match status" value="1"/>
</dbReference>
<accession>A0ABP8VW78</accession>
<keyword evidence="6" id="KW-1185">Reference proteome</keyword>
<dbReference type="InterPro" id="IPR001296">
    <property type="entry name" value="Glyco_trans_1"/>
</dbReference>
<comment type="caution">
    <text evidence="5">The sequence shown here is derived from an EMBL/GenBank/DDBJ whole genome shotgun (WGS) entry which is preliminary data.</text>
</comment>
<feature type="domain" description="Glycosyl transferase family 1" evidence="3">
    <location>
        <begin position="201"/>
        <end position="329"/>
    </location>
</feature>
<dbReference type="Proteomes" id="UP001500621">
    <property type="component" value="Unassembled WGS sequence"/>
</dbReference>
<gene>
    <name evidence="5" type="ORF">GCM10023226_06300</name>
</gene>
<evidence type="ECO:0000313" key="6">
    <source>
        <dbReference type="Proteomes" id="UP001500621"/>
    </source>
</evidence>
<evidence type="ECO:0000259" key="3">
    <source>
        <dbReference type="Pfam" id="PF00534"/>
    </source>
</evidence>
<organism evidence="5 6">
    <name type="scientific">Nocardioides nanhaiensis</name>
    <dbReference type="NCBI Taxonomy" id="1476871"/>
    <lineage>
        <taxon>Bacteria</taxon>
        <taxon>Bacillati</taxon>
        <taxon>Actinomycetota</taxon>
        <taxon>Actinomycetes</taxon>
        <taxon>Propionibacteriales</taxon>
        <taxon>Nocardioidaceae</taxon>
        <taxon>Nocardioides</taxon>
    </lineage>
</organism>
<feature type="domain" description="Glycosyltransferase subfamily 4-like N-terminal" evidence="4">
    <location>
        <begin position="30"/>
        <end position="188"/>
    </location>
</feature>
<dbReference type="Gene3D" id="3.40.50.2000">
    <property type="entry name" value="Glycogen Phosphorylase B"/>
    <property type="match status" value="2"/>
</dbReference>
<dbReference type="Pfam" id="PF00534">
    <property type="entry name" value="Glycos_transf_1"/>
    <property type="match status" value="1"/>
</dbReference>
<sequence>MSPVPAVTARPLRVCLVAHARYPVCEPFAGGLEAMTFHLAAELVRRGHEVSLFAAPGSDPALDVRELPVVGPAQPRTARLDTDAPPGVEMLEHHAYLALMLDLAAHGSRRFDVVHNNSLHHLPVAMAPALGDLPVITTLHTPPLWWLRSAIELDGGRSRFVAVSEHTAQAWASTVHCEVVHNGVDLTRWPAGDGGGPAVWSGRITPEKAPHEAIDAARLAGVPLVLAGPVMDEDYHRRMVVPRLGGSVRHLGHLDQQELAGLLGRATVALVTPAWDEPYGLVAAEAMACGTPVAAYARGALPEVLDDRSGRLARPGDPADLARALLEARELDRAGVRAAAHERTSLTRMVDDYERLYRGACLQGVAA</sequence>
<evidence type="ECO:0000259" key="4">
    <source>
        <dbReference type="Pfam" id="PF13439"/>
    </source>
</evidence>
<dbReference type="CDD" id="cd03802">
    <property type="entry name" value="GT4_AviGT4-like"/>
    <property type="match status" value="1"/>
</dbReference>
<keyword evidence="2" id="KW-0808">Transferase</keyword>
<name>A0ABP8VW78_9ACTN</name>
<proteinExistence type="predicted"/>
<protein>
    <submittedName>
        <fullName evidence="5">Glycosyltransferase family 4 protein</fullName>
    </submittedName>
</protein>
<dbReference type="RefSeq" id="WP_345262593.1">
    <property type="nucleotide sequence ID" value="NZ_BAABIM010000001.1"/>
</dbReference>
<reference evidence="6" key="1">
    <citation type="journal article" date="2019" name="Int. J. Syst. Evol. Microbiol.">
        <title>The Global Catalogue of Microorganisms (GCM) 10K type strain sequencing project: providing services to taxonomists for standard genome sequencing and annotation.</title>
        <authorList>
            <consortium name="The Broad Institute Genomics Platform"/>
            <consortium name="The Broad Institute Genome Sequencing Center for Infectious Disease"/>
            <person name="Wu L."/>
            <person name="Ma J."/>
        </authorList>
    </citation>
    <scope>NUCLEOTIDE SEQUENCE [LARGE SCALE GENOMIC DNA]</scope>
    <source>
        <strain evidence="6">JCM 18127</strain>
    </source>
</reference>
<dbReference type="PANTHER" id="PTHR12526:SF595">
    <property type="entry name" value="BLL5217 PROTEIN"/>
    <property type="match status" value="1"/>
</dbReference>
<keyword evidence="1" id="KW-0328">Glycosyltransferase</keyword>
<evidence type="ECO:0000256" key="1">
    <source>
        <dbReference type="ARBA" id="ARBA00022676"/>
    </source>
</evidence>